<dbReference type="InterPro" id="IPR018247">
    <property type="entry name" value="EF_Hand_1_Ca_BS"/>
</dbReference>
<sequence>MATQRLRLKPPSALTAEQKVAFALLVFLGSGGVVFGAQSFGANMMRPIQTQIAEFYAGEALLTSDERADLELEASRTKDTDSDGLVDYDELYVYKTSPYIADSDSDGFDDKQEVFSGNNPNCPMGKVCGFTRGSLEEVGDSESVEDLIEGLGGEALLGVGDVSLESEEDVAAFFQQATMEQIRAALISAGMSKEELDQIDDEMLQAFFSGVLDEAAVEGTLEEFVNTEQ</sequence>
<dbReference type="AlphaFoldDB" id="A0A0G2AFN8"/>
<dbReference type="Proteomes" id="UP000034054">
    <property type="component" value="Unassembled WGS sequence"/>
</dbReference>
<comment type="caution">
    <text evidence="1">The sequence shown here is derived from an EMBL/GenBank/DDBJ whole genome shotgun (WGS) entry which is preliminary data.</text>
</comment>
<accession>A0A0G2AFN8</accession>
<name>A0A0G2AFN8_9BACT</name>
<evidence type="ECO:0000313" key="1">
    <source>
        <dbReference type="EMBL" id="KKW31329.1"/>
    </source>
</evidence>
<proteinExistence type="predicted"/>
<reference evidence="1 2" key="1">
    <citation type="journal article" date="2015" name="Nature">
        <title>rRNA introns, odd ribosomes, and small enigmatic genomes across a large radiation of phyla.</title>
        <authorList>
            <person name="Brown C.T."/>
            <person name="Hug L.A."/>
            <person name="Thomas B.C."/>
            <person name="Sharon I."/>
            <person name="Castelle C.J."/>
            <person name="Singh A."/>
            <person name="Wilkins M.J."/>
            <person name="Williams K.H."/>
            <person name="Banfield J.F."/>
        </authorList>
    </citation>
    <scope>NUCLEOTIDE SEQUENCE [LARGE SCALE GENOMIC DNA]</scope>
</reference>
<protein>
    <submittedName>
        <fullName evidence="1">Ig domain-containing protein</fullName>
    </submittedName>
</protein>
<dbReference type="PROSITE" id="PS00018">
    <property type="entry name" value="EF_HAND_1"/>
    <property type="match status" value="1"/>
</dbReference>
<organism evidence="1 2">
    <name type="scientific">Candidatus Uhrbacteria bacterium GW2011_GWA2_52_8d</name>
    <dbReference type="NCBI Taxonomy" id="1618979"/>
    <lineage>
        <taxon>Bacteria</taxon>
        <taxon>Candidatus Uhriibacteriota</taxon>
    </lineage>
</organism>
<dbReference type="EMBL" id="LCRH01000060">
    <property type="protein sequence ID" value="KKW31329.1"/>
    <property type="molecule type" value="Genomic_DNA"/>
</dbReference>
<gene>
    <name evidence="1" type="ORF">UY76_C0060G0004</name>
</gene>
<evidence type="ECO:0000313" key="2">
    <source>
        <dbReference type="Proteomes" id="UP000034054"/>
    </source>
</evidence>